<name>A0A395SHT8_FUSSP</name>
<evidence type="ECO:0000256" key="2">
    <source>
        <dbReference type="SAM" id="SignalP"/>
    </source>
</evidence>
<feature type="region of interest" description="Disordered" evidence="1">
    <location>
        <begin position="103"/>
        <end position="170"/>
    </location>
</feature>
<sequence>MVSLKLLVAAAATLSFSLAEAYGKKYDCSDTCAEEMRLIEGYEEDCYKFLSMKDSGAARYLSKVPKQYKYICSGTVDFVNACYCLAPKKPTCTTEECDPTTTTDTVFIPQPTTETTTTTEPTTTTTTDSTTTTTTDSTTTTTTDSTTTTTTDSTTTTTTTTESTTTTTTTTTTDATCPTGLATCDSPFSCAEGIIISCGSSSSCICYETTEGDNICGPEFFCDGIQQCSSSTDCPSGQRCVPNICCNVPACVVPSTNEQCQASDQQNNLRAPAGRRARGSSSTS</sequence>
<accession>A0A395SHT8</accession>
<evidence type="ECO:0000256" key="1">
    <source>
        <dbReference type="SAM" id="MobiDB-lite"/>
    </source>
</evidence>
<proteinExistence type="predicted"/>
<feature type="signal peptide" evidence="2">
    <location>
        <begin position="1"/>
        <end position="23"/>
    </location>
</feature>
<feature type="compositionally biased region" description="Low complexity" evidence="1">
    <location>
        <begin position="112"/>
        <end position="170"/>
    </location>
</feature>
<organism evidence="3 4">
    <name type="scientific">Fusarium sporotrichioides</name>
    <dbReference type="NCBI Taxonomy" id="5514"/>
    <lineage>
        <taxon>Eukaryota</taxon>
        <taxon>Fungi</taxon>
        <taxon>Dikarya</taxon>
        <taxon>Ascomycota</taxon>
        <taxon>Pezizomycotina</taxon>
        <taxon>Sordariomycetes</taxon>
        <taxon>Hypocreomycetidae</taxon>
        <taxon>Hypocreales</taxon>
        <taxon>Nectriaceae</taxon>
        <taxon>Fusarium</taxon>
    </lineage>
</organism>
<evidence type="ECO:0000313" key="4">
    <source>
        <dbReference type="Proteomes" id="UP000266152"/>
    </source>
</evidence>
<dbReference type="EMBL" id="PXOF01000038">
    <property type="protein sequence ID" value="RGP71970.1"/>
    <property type="molecule type" value="Genomic_DNA"/>
</dbReference>
<keyword evidence="4" id="KW-1185">Reference proteome</keyword>
<dbReference type="STRING" id="5514.A0A395SHT8"/>
<feature type="region of interest" description="Disordered" evidence="1">
    <location>
        <begin position="263"/>
        <end position="284"/>
    </location>
</feature>
<keyword evidence="2" id="KW-0732">Signal</keyword>
<evidence type="ECO:0000313" key="3">
    <source>
        <dbReference type="EMBL" id="RGP71970.1"/>
    </source>
</evidence>
<dbReference type="Proteomes" id="UP000266152">
    <property type="component" value="Unassembled WGS sequence"/>
</dbReference>
<protein>
    <submittedName>
        <fullName evidence="3">Uncharacterized protein</fullName>
    </submittedName>
</protein>
<comment type="caution">
    <text evidence="3">The sequence shown here is derived from an EMBL/GenBank/DDBJ whole genome shotgun (WGS) entry which is preliminary data.</text>
</comment>
<gene>
    <name evidence="3" type="ORF">FSPOR_3085</name>
</gene>
<feature type="chain" id="PRO_5017476080" evidence="2">
    <location>
        <begin position="24"/>
        <end position="284"/>
    </location>
</feature>
<reference evidence="3 4" key="1">
    <citation type="journal article" date="2018" name="PLoS Pathog.">
        <title>Evolution of structural diversity of trichothecenes, a family of toxins produced by plant pathogenic and entomopathogenic fungi.</title>
        <authorList>
            <person name="Proctor R.H."/>
            <person name="McCormick S.P."/>
            <person name="Kim H.S."/>
            <person name="Cardoza R.E."/>
            <person name="Stanley A.M."/>
            <person name="Lindo L."/>
            <person name="Kelly A."/>
            <person name="Brown D.W."/>
            <person name="Lee T."/>
            <person name="Vaughan M.M."/>
            <person name="Alexander N.J."/>
            <person name="Busman M."/>
            <person name="Gutierrez S."/>
        </authorList>
    </citation>
    <scope>NUCLEOTIDE SEQUENCE [LARGE SCALE GENOMIC DNA]</scope>
    <source>
        <strain evidence="3 4">NRRL 3299</strain>
    </source>
</reference>
<dbReference type="AlphaFoldDB" id="A0A395SHT8"/>